<dbReference type="InterPro" id="IPR001106">
    <property type="entry name" value="Aromatic_Lyase"/>
</dbReference>
<keyword evidence="2" id="KW-0456">Lyase</keyword>
<dbReference type="Gene3D" id="1.10.275.10">
    <property type="entry name" value="Fumarase/aspartase (N-terminal domain)"/>
    <property type="match status" value="1"/>
</dbReference>
<dbReference type="PROSITE" id="PS00488">
    <property type="entry name" value="PAL_HISTIDASE"/>
    <property type="match status" value="1"/>
</dbReference>
<dbReference type="EMBL" id="MLKD01000001">
    <property type="protein sequence ID" value="OQE32338.1"/>
    <property type="molecule type" value="Genomic_DNA"/>
</dbReference>
<reference evidence="4" key="1">
    <citation type="journal article" date="2017" name="Nat. Microbiol.">
        <title>Global analysis of biosynthetic gene clusters reveals vast potential of secondary metabolite production in Penicillium species.</title>
        <authorList>
            <person name="Nielsen J.C."/>
            <person name="Grijseels S."/>
            <person name="Prigent S."/>
            <person name="Ji B."/>
            <person name="Dainat J."/>
            <person name="Nielsen K.F."/>
            <person name="Frisvad J.C."/>
            <person name="Workman M."/>
            <person name="Nielsen J."/>
        </authorList>
    </citation>
    <scope>NUCLEOTIDE SEQUENCE [LARGE SCALE GENOMIC DNA]</scope>
    <source>
        <strain evidence="4">IBT 24891</strain>
    </source>
</reference>
<dbReference type="NCBIfam" id="TIGR01226">
    <property type="entry name" value="phe_am_lyase"/>
    <property type="match status" value="1"/>
</dbReference>
<sequence>MPTHLECLKNYWKEVEAAKEGDEDIILRGTKSSLDLAEVVAIARYSVSASIDESNDLHEEINKGIEVLNRRLENGENVYGVNTGCGANADTRTSHLHLLQHAFLQHHHTGLLPEPQIPCGFWNGFHGTSNSLSHDTVRATMLLRCNTLLRGFSAVRLDIIKLILSALNKDLIPLIPQRGSISASGDLMPLSYLGGLVEGNRDIFVRTKDLSQQNVQVISAAEALTRGGFEPVKLRAKEALGLMNGTAPSAGASALTLFDSHNVLVMAQILTAMATEALEGIADNFNDIFGHCRPHTGQIEVARNIRQFLEGSKLCHWGMKNNPQGSTAKTAGLVQDRYSLRTAPQWLGPLIEDLLAADKQVRTELNSVTDNPLIDPERGTFHQGGNFQAASMTSAMEKTRTSLVMIGKLLLSQCNEVINPALSKGLTPNLCIDDPSTSFTCKGVDVNMTAYYSELAYLANSVVSHVQSADMSNQGVNSLALIAARYTSESADIVFMMCAAHLYVLCQALDIRALTKDFLRTVEPEISSSYHALVSKQTHDRSLPCDELWAAITEFWLKTSSLDLDDRCEKIAADCVGTAFNLSADLPDSARQEFHTLLLEWRIQLPEILSRNFKKTRSEFIEHQTTSTYLGATTGAMYGFVRQKLGVPLHQGLEDHPSSAAGLPETKDRKTIGSYITQIYAALRNGEFVQAIQGV</sequence>
<comment type="caution">
    <text evidence="3">The sequence shown here is derived from an EMBL/GenBank/DDBJ whole genome shotgun (WGS) entry which is preliminary data.</text>
</comment>
<dbReference type="SUPFAM" id="SSF48557">
    <property type="entry name" value="L-aspartase-like"/>
    <property type="match status" value="1"/>
</dbReference>
<dbReference type="GO" id="GO:0016841">
    <property type="term" value="F:ammonia-lyase activity"/>
    <property type="evidence" value="ECO:0007669"/>
    <property type="project" value="InterPro"/>
</dbReference>
<dbReference type="Gene3D" id="1.10.274.20">
    <property type="entry name" value="Phenylalanine ammonia-lyase 1, domain 3"/>
    <property type="match status" value="1"/>
</dbReference>
<dbReference type="InterPro" id="IPR005922">
    <property type="entry name" value="Phe_NH3-lyase"/>
</dbReference>
<name>A0A1V6U194_9EURO</name>
<keyword evidence="4" id="KW-1185">Reference proteome</keyword>
<dbReference type="InterPro" id="IPR024083">
    <property type="entry name" value="Fumarase/histidase_N"/>
</dbReference>
<organism evidence="3 4">
    <name type="scientific">Penicillium steckii</name>
    <dbReference type="NCBI Taxonomy" id="303698"/>
    <lineage>
        <taxon>Eukaryota</taxon>
        <taxon>Fungi</taxon>
        <taxon>Dikarya</taxon>
        <taxon>Ascomycota</taxon>
        <taxon>Pezizomycotina</taxon>
        <taxon>Eurotiomycetes</taxon>
        <taxon>Eurotiomycetidae</taxon>
        <taxon>Eurotiales</taxon>
        <taxon>Aspergillaceae</taxon>
        <taxon>Penicillium</taxon>
    </lineage>
</organism>
<protein>
    <recommendedName>
        <fullName evidence="5">Phenylalanine ammonia-lyase</fullName>
    </recommendedName>
</protein>
<dbReference type="InterPro" id="IPR008948">
    <property type="entry name" value="L-Aspartase-like"/>
</dbReference>
<proteinExistence type="inferred from homology"/>
<evidence type="ECO:0000256" key="1">
    <source>
        <dbReference type="ARBA" id="ARBA00007238"/>
    </source>
</evidence>
<evidence type="ECO:0000313" key="4">
    <source>
        <dbReference type="Proteomes" id="UP000191285"/>
    </source>
</evidence>
<dbReference type="InterPro" id="IPR022313">
    <property type="entry name" value="Phe/His_NH3-lyase_AS"/>
</dbReference>
<dbReference type="GO" id="GO:0006559">
    <property type="term" value="P:L-phenylalanine catabolic process"/>
    <property type="evidence" value="ECO:0007669"/>
    <property type="project" value="InterPro"/>
</dbReference>
<comment type="similarity">
    <text evidence="1 2">Belongs to the PAL/histidase family.</text>
</comment>
<dbReference type="AlphaFoldDB" id="A0A1V6U194"/>
<accession>A0A1V6U194</accession>
<evidence type="ECO:0000256" key="2">
    <source>
        <dbReference type="RuleBase" id="RU003954"/>
    </source>
</evidence>
<dbReference type="OrthoDB" id="10051290at2759"/>
<dbReference type="Pfam" id="PF00221">
    <property type="entry name" value="Lyase_aromatic"/>
    <property type="match status" value="1"/>
</dbReference>
<dbReference type="CDD" id="cd00332">
    <property type="entry name" value="PAL-HAL"/>
    <property type="match status" value="1"/>
</dbReference>
<evidence type="ECO:0008006" key="5">
    <source>
        <dbReference type="Google" id="ProtNLM"/>
    </source>
</evidence>
<gene>
    <name evidence="3" type="ORF">PENSTE_c001G03569</name>
</gene>
<dbReference type="STRING" id="303698.A0A1V6U194"/>
<dbReference type="GO" id="GO:0005737">
    <property type="term" value="C:cytoplasm"/>
    <property type="evidence" value="ECO:0007669"/>
    <property type="project" value="InterPro"/>
</dbReference>
<dbReference type="Gene3D" id="1.20.200.10">
    <property type="entry name" value="Fumarase/aspartase (Central domain)"/>
    <property type="match status" value="1"/>
</dbReference>
<dbReference type="InterPro" id="IPR023144">
    <property type="entry name" value="Phe_NH3-lyase_shielding_dom_sf"/>
</dbReference>
<dbReference type="Proteomes" id="UP000191285">
    <property type="component" value="Unassembled WGS sequence"/>
</dbReference>
<dbReference type="PANTHER" id="PTHR10362">
    <property type="entry name" value="HISTIDINE AMMONIA-LYASE"/>
    <property type="match status" value="1"/>
</dbReference>
<evidence type="ECO:0000313" key="3">
    <source>
        <dbReference type="EMBL" id="OQE32338.1"/>
    </source>
</evidence>